<name>A0ABV0KA99_9CYAN</name>
<keyword evidence="2" id="KW-1185">Reference proteome</keyword>
<dbReference type="EMBL" id="JAMPKX010000013">
    <property type="protein sequence ID" value="MEP0949643.1"/>
    <property type="molecule type" value="Genomic_DNA"/>
</dbReference>
<reference evidence="1 2" key="1">
    <citation type="submission" date="2022-04" db="EMBL/GenBank/DDBJ databases">
        <title>Positive selection, recombination, and allopatry shape intraspecific diversity of widespread and dominant cyanobacteria.</title>
        <authorList>
            <person name="Wei J."/>
            <person name="Shu W."/>
            <person name="Hu C."/>
        </authorList>
    </citation>
    <scope>NUCLEOTIDE SEQUENCE [LARGE SCALE GENOMIC DNA]</scope>
    <source>
        <strain evidence="1 2">DQ-A4</strain>
    </source>
</reference>
<dbReference type="Gene3D" id="3.90.1140.10">
    <property type="entry name" value="Cyclic phosphodiesterase"/>
    <property type="match status" value="1"/>
</dbReference>
<dbReference type="InterPro" id="IPR009097">
    <property type="entry name" value="Cyclic_Pdiesterase"/>
</dbReference>
<sequence length="168" mass="19276">MSNSLILTLKLDQTTFERANTLRQQHFPPERNVVPAHVILFHQLPGDRESAISHSLEALCAQTKHFPFSLPSPQLLGNGVAISVSSPELIQLHKDLATAWDEWLIPQDRQGYRPHITIQNKVDSNAARQLYEELEAQWQSMTGWGEGLLLWYYQKGPWELAREFCFAQ</sequence>
<protein>
    <submittedName>
        <fullName evidence="1">2'-5' RNA ligase family protein</fullName>
    </submittedName>
</protein>
<organism evidence="1 2">
    <name type="scientific">Leptolyngbya subtilissima DQ-A4</name>
    <dbReference type="NCBI Taxonomy" id="2933933"/>
    <lineage>
        <taxon>Bacteria</taxon>
        <taxon>Bacillati</taxon>
        <taxon>Cyanobacteriota</taxon>
        <taxon>Cyanophyceae</taxon>
        <taxon>Leptolyngbyales</taxon>
        <taxon>Leptolyngbyaceae</taxon>
        <taxon>Leptolyngbya group</taxon>
        <taxon>Leptolyngbya</taxon>
    </lineage>
</organism>
<keyword evidence="1" id="KW-0436">Ligase</keyword>
<gene>
    <name evidence="1" type="ORF">NC992_22385</name>
</gene>
<dbReference type="Proteomes" id="UP001482513">
    <property type="component" value="Unassembled WGS sequence"/>
</dbReference>
<comment type="caution">
    <text evidence="1">The sequence shown here is derived from an EMBL/GenBank/DDBJ whole genome shotgun (WGS) entry which is preliminary data.</text>
</comment>
<evidence type="ECO:0000313" key="2">
    <source>
        <dbReference type="Proteomes" id="UP001482513"/>
    </source>
</evidence>
<dbReference type="RefSeq" id="WP_190707214.1">
    <property type="nucleotide sequence ID" value="NZ_JAMPKX010000013.1"/>
</dbReference>
<evidence type="ECO:0000313" key="1">
    <source>
        <dbReference type="EMBL" id="MEP0949643.1"/>
    </source>
</evidence>
<dbReference type="Pfam" id="PF13563">
    <property type="entry name" value="2_5_RNA_ligase2"/>
    <property type="match status" value="1"/>
</dbReference>
<dbReference type="SUPFAM" id="SSF55144">
    <property type="entry name" value="LigT-like"/>
    <property type="match status" value="1"/>
</dbReference>
<dbReference type="GO" id="GO:0016874">
    <property type="term" value="F:ligase activity"/>
    <property type="evidence" value="ECO:0007669"/>
    <property type="project" value="UniProtKB-KW"/>
</dbReference>
<proteinExistence type="predicted"/>
<accession>A0ABV0KA99</accession>